<feature type="transmembrane region" description="Helical" evidence="1">
    <location>
        <begin position="12"/>
        <end position="31"/>
    </location>
</feature>
<keyword evidence="1" id="KW-1133">Transmembrane helix</keyword>
<name>A0A9X2B9N1_9SPHI</name>
<dbReference type="RefSeq" id="WP_245130765.1">
    <property type="nucleotide sequence ID" value="NZ_JALJEJ010000006.1"/>
</dbReference>
<evidence type="ECO:0000313" key="3">
    <source>
        <dbReference type="EMBL" id="MCJ8210824.1"/>
    </source>
</evidence>
<feature type="transmembrane region" description="Helical" evidence="1">
    <location>
        <begin position="43"/>
        <end position="64"/>
    </location>
</feature>
<feature type="transmembrane region" description="Helical" evidence="1">
    <location>
        <begin position="76"/>
        <end position="93"/>
    </location>
</feature>
<dbReference type="Pfam" id="PF20303">
    <property type="entry name" value="YLATT"/>
    <property type="match status" value="1"/>
</dbReference>
<evidence type="ECO:0000256" key="1">
    <source>
        <dbReference type="SAM" id="Phobius"/>
    </source>
</evidence>
<dbReference type="Proteomes" id="UP001139450">
    <property type="component" value="Unassembled WGS sequence"/>
</dbReference>
<evidence type="ECO:0000313" key="4">
    <source>
        <dbReference type="Proteomes" id="UP001139450"/>
    </source>
</evidence>
<reference evidence="3" key="1">
    <citation type="submission" date="2022-04" db="EMBL/GenBank/DDBJ databases">
        <title>Mucilaginibacter sp. RS28 isolated from freshwater.</title>
        <authorList>
            <person name="Ko S.-R."/>
        </authorList>
    </citation>
    <scope>NUCLEOTIDE SEQUENCE</scope>
    <source>
        <strain evidence="3">RS28</strain>
    </source>
</reference>
<accession>A0A9X2B9N1</accession>
<gene>
    <name evidence="3" type="ORF">MUY27_13990</name>
</gene>
<keyword evidence="4" id="KW-1185">Reference proteome</keyword>
<sequence length="245" mass="27432">MSCNINDNTSHNIILVILMVTIGGFAGYLNYFRSFPKPKLQPFNFVLSGIGAAILTPLFLHLLSSSLIKFNKDFDNINYFVFAGFCFIAGYFSDRFIGSIGEKILKEIQQTKEEVAITYDKLEKTSQEVLENQEKVDALIESESDLLNIDADNSINRFDMNESHSNKASSDFSEVMRAIVNSFEGKFKFRSVNGIAKELSQEPTIVEATLINLENQGIVRKLSTLSGNDVWALTKLGQLTLQTTD</sequence>
<protein>
    <recommendedName>
        <fullName evidence="2">YEATS-Like-Associating Three TM domain-containing protein</fullName>
    </recommendedName>
</protein>
<feature type="domain" description="YEATS-Like-Associating Three TM" evidence="2">
    <location>
        <begin position="11"/>
        <end position="115"/>
    </location>
</feature>
<keyword evidence="1" id="KW-0472">Membrane</keyword>
<evidence type="ECO:0000259" key="2">
    <source>
        <dbReference type="Pfam" id="PF20303"/>
    </source>
</evidence>
<dbReference type="InterPro" id="IPR046890">
    <property type="entry name" value="YLATT"/>
</dbReference>
<keyword evidence="1" id="KW-0812">Transmembrane</keyword>
<dbReference type="EMBL" id="JALJEJ010000006">
    <property type="protein sequence ID" value="MCJ8210824.1"/>
    <property type="molecule type" value="Genomic_DNA"/>
</dbReference>
<organism evidence="3 4">
    <name type="scientific">Mucilaginibacter straminoryzae</name>
    <dbReference type="NCBI Taxonomy" id="2932774"/>
    <lineage>
        <taxon>Bacteria</taxon>
        <taxon>Pseudomonadati</taxon>
        <taxon>Bacteroidota</taxon>
        <taxon>Sphingobacteriia</taxon>
        <taxon>Sphingobacteriales</taxon>
        <taxon>Sphingobacteriaceae</taxon>
        <taxon>Mucilaginibacter</taxon>
    </lineage>
</organism>
<dbReference type="AlphaFoldDB" id="A0A9X2B9N1"/>
<proteinExistence type="predicted"/>
<comment type="caution">
    <text evidence="3">The sequence shown here is derived from an EMBL/GenBank/DDBJ whole genome shotgun (WGS) entry which is preliminary data.</text>
</comment>